<evidence type="ECO:0000313" key="8">
    <source>
        <dbReference type="Proteomes" id="UP000054408"/>
    </source>
</evidence>
<gene>
    <name evidence="7" type="ORF">AMSG_01953</name>
</gene>
<evidence type="ECO:0000256" key="4">
    <source>
        <dbReference type="ARBA" id="ARBA00023242"/>
    </source>
</evidence>
<keyword evidence="4" id="KW-0539">Nucleus</keyword>
<evidence type="ECO:0000256" key="5">
    <source>
        <dbReference type="SAM" id="MobiDB-lite"/>
    </source>
</evidence>
<dbReference type="EMBL" id="GL349439">
    <property type="protein sequence ID" value="KNC55684.1"/>
    <property type="molecule type" value="Genomic_DNA"/>
</dbReference>
<organism evidence="7 8">
    <name type="scientific">Thecamonas trahens ATCC 50062</name>
    <dbReference type="NCBI Taxonomy" id="461836"/>
    <lineage>
        <taxon>Eukaryota</taxon>
        <taxon>Apusozoa</taxon>
        <taxon>Apusomonadida</taxon>
        <taxon>Apusomonadidae</taxon>
        <taxon>Thecamonas</taxon>
    </lineage>
</organism>
<evidence type="ECO:0000256" key="3">
    <source>
        <dbReference type="ARBA" id="ARBA00022490"/>
    </source>
</evidence>
<dbReference type="GeneID" id="25561668"/>
<keyword evidence="3" id="KW-0963">Cytoplasm</keyword>
<evidence type="ECO:0000259" key="6">
    <source>
        <dbReference type="Pfam" id="PF09811"/>
    </source>
</evidence>
<dbReference type="PANTHER" id="PTHR18829:SF0">
    <property type="entry name" value="PROTEIN YAE1 HOMOLOG"/>
    <property type="match status" value="1"/>
</dbReference>
<dbReference type="InterPro" id="IPR038881">
    <property type="entry name" value="Yae1-like"/>
</dbReference>
<dbReference type="PANTHER" id="PTHR18829">
    <property type="entry name" value="PROTEIN YAE1 HOMOLOG"/>
    <property type="match status" value="1"/>
</dbReference>
<reference evidence="7 8" key="1">
    <citation type="submission" date="2010-05" db="EMBL/GenBank/DDBJ databases">
        <title>The Genome Sequence of Thecamonas trahens ATCC 50062.</title>
        <authorList>
            <consortium name="The Broad Institute Genome Sequencing Platform"/>
            <person name="Russ C."/>
            <person name="Cuomo C."/>
            <person name="Shea T."/>
            <person name="Young S.K."/>
            <person name="Zeng Q."/>
            <person name="Koehrsen M."/>
            <person name="Haas B."/>
            <person name="Borodovsky M."/>
            <person name="Guigo R."/>
            <person name="Alvarado L."/>
            <person name="Berlin A."/>
            <person name="Bochicchio J."/>
            <person name="Borenstein D."/>
            <person name="Chapman S."/>
            <person name="Chen Z."/>
            <person name="Freedman E."/>
            <person name="Gellesch M."/>
            <person name="Goldberg J."/>
            <person name="Griggs A."/>
            <person name="Gujja S."/>
            <person name="Heilman E."/>
            <person name="Heiman D."/>
            <person name="Hepburn T."/>
            <person name="Howarth C."/>
            <person name="Jen D."/>
            <person name="Larson L."/>
            <person name="Mehta T."/>
            <person name="Park D."/>
            <person name="Pearson M."/>
            <person name="Roberts A."/>
            <person name="Saif S."/>
            <person name="Shenoy N."/>
            <person name="Sisk P."/>
            <person name="Stolte C."/>
            <person name="Sykes S."/>
            <person name="Thomson T."/>
            <person name="Walk T."/>
            <person name="White J."/>
            <person name="Yandava C."/>
            <person name="Burger G."/>
            <person name="Gray M.W."/>
            <person name="Holland P.W.H."/>
            <person name="King N."/>
            <person name="Lang F.B.F."/>
            <person name="Roger A.J."/>
            <person name="Ruiz-Trillo I."/>
            <person name="Lander E."/>
            <person name="Nusbaum C."/>
        </authorList>
    </citation>
    <scope>NUCLEOTIDE SEQUENCE [LARGE SCALE GENOMIC DNA]</scope>
    <source>
        <strain evidence="7 8">ATCC 50062</strain>
    </source>
</reference>
<comment type="subcellular location">
    <subcellularLocation>
        <location evidence="2">Cytoplasm</location>
    </subcellularLocation>
    <subcellularLocation>
        <location evidence="1">Nucleus</location>
    </subcellularLocation>
</comment>
<dbReference type="GO" id="GO:0005737">
    <property type="term" value="C:cytoplasm"/>
    <property type="evidence" value="ECO:0007669"/>
    <property type="project" value="UniProtKB-SubCell"/>
</dbReference>
<evidence type="ECO:0000313" key="7">
    <source>
        <dbReference type="EMBL" id="KNC55684.1"/>
    </source>
</evidence>
<protein>
    <recommendedName>
        <fullName evidence="6">Essential protein Yae1 N-terminal domain-containing protein</fullName>
    </recommendedName>
</protein>
<dbReference type="Pfam" id="PF09811">
    <property type="entry name" value="Yae1_N"/>
    <property type="match status" value="1"/>
</dbReference>
<evidence type="ECO:0000256" key="2">
    <source>
        <dbReference type="ARBA" id="ARBA00004496"/>
    </source>
</evidence>
<sequence length="152" mass="16174">MDDVWDDEVDEVEYHAAMASQNWSRMEDTFTTIGFRLGRSAGSETVVQRSFDDGFGEGVQTGKLIGEVYGALVTARKCGLESEALREALRSFVRIAKAIKGKHEEDGDAVADLTELAEAVKAAIAASAVPALASADDATPDDEAPAPDPLVE</sequence>
<evidence type="ECO:0000256" key="1">
    <source>
        <dbReference type="ARBA" id="ARBA00004123"/>
    </source>
</evidence>
<dbReference type="InterPro" id="IPR019191">
    <property type="entry name" value="Essential_protein_Yae1_N"/>
</dbReference>
<feature type="compositionally biased region" description="Acidic residues" evidence="5">
    <location>
        <begin position="138"/>
        <end position="152"/>
    </location>
</feature>
<accession>A0A0L0DTM8</accession>
<dbReference type="OrthoDB" id="20086at2759"/>
<dbReference type="AlphaFoldDB" id="A0A0L0DTM8"/>
<name>A0A0L0DTM8_THETB</name>
<dbReference type="GO" id="GO:0005634">
    <property type="term" value="C:nucleus"/>
    <property type="evidence" value="ECO:0007669"/>
    <property type="project" value="UniProtKB-SubCell"/>
</dbReference>
<dbReference type="Proteomes" id="UP000054408">
    <property type="component" value="Unassembled WGS sequence"/>
</dbReference>
<proteinExistence type="predicted"/>
<keyword evidence="8" id="KW-1185">Reference proteome</keyword>
<feature type="region of interest" description="Disordered" evidence="5">
    <location>
        <begin position="132"/>
        <end position="152"/>
    </location>
</feature>
<feature type="domain" description="Essential protein Yae1 N-terminal" evidence="6">
    <location>
        <begin position="34"/>
        <end position="71"/>
    </location>
</feature>
<dbReference type="RefSeq" id="XP_013761451.1">
    <property type="nucleotide sequence ID" value="XM_013905997.1"/>
</dbReference>